<gene>
    <name evidence="2" type="ORF">R1sor_003726</name>
</gene>
<keyword evidence="3" id="KW-1185">Reference proteome</keyword>
<sequence>MNIPAFDEENSGRDATMIVNYNSGVAKRIGDRGRSKCVGFVQTLLENFTDHGDIVIDFAGGWGATLLAAHNCSRCCIAARTRDEALRSMHQIVKLKSATKSTGTTSTDHTQATQAMISRGKKPLTEEDDLGSFLEDENMNTEEHSDILGSQYEQILTDFHRRRQNVQGFSWGTPDQGFSLPTYAKGVAQALQNLPPTPLARSRDISPRRHPFIDDEAEVGTVYLSSEEDNLD</sequence>
<feature type="region of interest" description="Disordered" evidence="1">
    <location>
        <begin position="98"/>
        <end position="122"/>
    </location>
</feature>
<evidence type="ECO:0000313" key="3">
    <source>
        <dbReference type="Proteomes" id="UP001633002"/>
    </source>
</evidence>
<dbReference type="InterPro" id="IPR029063">
    <property type="entry name" value="SAM-dependent_MTases_sf"/>
</dbReference>
<comment type="caution">
    <text evidence="2">The sequence shown here is derived from an EMBL/GenBank/DDBJ whole genome shotgun (WGS) entry which is preliminary data.</text>
</comment>
<dbReference type="Proteomes" id="UP001633002">
    <property type="component" value="Unassembled WGS sequence"/>
</dbReference>
<feature type="compositionally biased region" description="Low complexity" evidence="1">
    <location>
        <begin position="98"/>
        <end position="115"/>
    </location>
</feature>
<name>A0ABD3H6C6_9MARC</name>
<dbReference type="EMBL" id="JBJQOH010000006">
    <property type="protein sequence ID" value="KAL3685704.1"/>
    <property type="molecule type" value="Genomic_DNA"/>
</dbReference>
<dbReference type="AlphaFoldDB" id="A0ABD3H6C6"/>
<organism evidence="2 3">
    <name type="scientific">Riccia sorocarpa</name>
    <dbReference type="NCBI Taxonomy" id="122646"/>
    <lineage>
        <taxon>Eukaryota</taxon>
        <taxon>Viridiplantae</taxon>
        <taxon>Streptophyta</taxon>
        <taxon>Embryophyta</taxon>
        <taxon>Marchantiophyta</taxon>
        <taxon>Marchantiopsida</taxon>
        <taxon>Marchantiidae</taxon>
        <taxon>Marchantiales</taxon>
        <taxon>Ricciaceae</taxon>
        <taxon>Riccia</taxon>
    </lineage>
</organism>
<evidence type="ECO:0000313" key="2">
    <source>
        <dbReference type="EMBL" id="KAL3685704.1"/>
    </source>
</evidence>
<protein>
    <submittedName>
        <fullName evidence="2">Uncharacterized protein</fullName>
    </submittedName>
</protein>
<dbReference type="Gene3D" id="3.40.50.150">
    <property type="entry name" value="Vaccinia Virus protein VP39"/>
    <property type="match status" value="1"/>
</dbReference>
<proteinExistence type="predicted"/>
<evidence type="ECO:0000256" key="1">
    <source>
        <dbReference type="SAM" id="MobiDB-lite"/>
    </source>
</evidence>
<dbReference type="SUPFAM" id="SSF53335">
    <property type="entry name" value="S-adenosyl-L-methionine-dependent methyltransferases"/>
    <property type="match status" value="1"/>
</dbReference>
<reference evidence="2 3" key="1">
    <citation type="submission" date="2024-09" db="EMBL/GenBank/DDBJ databases">
        <title>Chromosome-scale assembly of Riccia sorocarpa.</title>
        <authorList>
            <person name="Paukszto L."/>
        </authorList>
    </citation>
    <scope>NUCLEOTIDE SEQUENCE [LARGE SCALE GENOMIC DNA]</scope>
    <source>
        <strain evidence="2">LP-2024</strain>
        <tissue evidence="2">Aerial parts of the thallus</tissue>
    </source>
</reference>
<accession>A0ABD3H6C6</accession>